<dbReference type="AlphaFoldDB" id="A0A9W7WSY0"/>
<sequence length="193" mass="22126">MTTTIKWIHHALFSSSESDSAQTVGGTSEASKRTELAYTDRKKKHQPKIDAYNRRLFEINLVYNVRRHKEVQSIRQRHQIGVKTKRSRFAVRQYVTRARMAFQVRIRINKNAIKILSVATSSDEFEKFTIGMLKEKALNLFPGVDDPGALRVIFGQNEPEDDETFESCNIEHLSVLVVVLIMPGGVVLRLRVI</sequence>
<protein>
    <submittedName>
        <fullName evidence="2">Polyubiquitin-A-like</fullName>
    </submittedName>
</protein>
<evidence type="ECO:0000313" key="2">
    <source>
        <dbReference type="EMBL" id="KAI7807739.1"/>
    </source>
</evidence>
<dbReference type="Proteomes" id="UP001059041">
    <property type="component" value="Linkage Group LG7"/>
</dbReference>
<comment type="caution">
    <text evidence="2">The sequence shown here is derived from an EMBL/GenBank/DDBJ whole genome shotgun (WGS) entry which is preliminary data.</text>
</comment>
<feature type="compositionally biased region" description="Basic and acidic residues" evidence="1">
    <location>
        <begin position="30"/>
        <end position="40"/>
    </location>
</feature>
<dbReference type="Gene3D" id="3.10.20.90">
    <property type="entry name" value="Phosphatidylinositol 3-kinase Catalytic Subunit, Chain A, domain 1"/>
    <property type="match status" value="1"/>
</dbReference>
<evidence type="ECO:0000313" key="3">
    <source>
        <dbReference type="Proteomes" id="UP001059041"/>
    </source>
</evidence>
<dbReference type="EMBL" id="JAFHDT010000007">
    <property type="protein sequence ID" value="KAI7807739.1"/>
    <property type="molecule type" value="Genomic_DNA"/>
</dbReference>
<gene>
    <name evidence="2" type="ORF">IRJ41_009423</name>
</gene>
<feature type="region of interest" description="Disordered" evidence="1">
    <location>
        <begin position="18"/>
        <end position="44"/>
    </location>
</feature>
<feature type="compositionally biased region" description="Polar residues" evidence="1">
    <location>
        <begin position="18"/>
        <end position="29"/>
    </location>
</feature>
<organism evidence="2 3">
    <name type="scientific">Triplophysa rosa</name>
    <name type="common">Cave loach</name>
    <dbReference type="NCBI Taxonomy" id="992332"/>
    <lineage>
        <taxon>Eukaryota</taxon>
        <taxon>Metazoa</taxon>
        <taxon>Chordata</taxon>
        <taxon>Craniata</taxon>
        <taxon>Vertebrata</taxon>
        <taxon>Euteleostomi</taxon>
        <taxon>Actinopterygii</taxon>
        <taxon>Neopterygii</taxon>
        <taxon>Teleostei</taxon>
        <taxon>Ostariophysi</taxon>
        <taxon>Cypriniformes</taxon>
        <taxon>Nemacheilidae</taxon>
        <taxon>Triplophysa</taxon>
    </lineage>
</organism>
<dbReference type="SUPFAM" id="SSF54236">
    <property type="entry name" value="Ubiquitin-like"/>
    <property type="match status" value="1"/>
</dbReference>
<accession>A0A9W7WSY0</accession>
<name>A0A9W7WSY0_TRIRA</name>
<dbReference type="InterPro" id="IPR029071">
    <property type="entry name" value="Ubiquitin-like_domsf"/>
</dbReference>
<proteinExistence type="predicted"/>
<evidence type="ECO:0000256" key="1">
    <source>
        <dbReference type="SAM" id="MobiDB-lite"/>
    </source>
</evidence>
<reference evidence="2" key="1">
    <citation type="submission" date="2021-02" db="EMBL/GenBank/DDBJ databases">
        <title>Comparative genomics reveals that relaxation of natural selection precedes convergent phenotypic evolution of cavefish.</title>
        <authorList>
            <person name="Peng Z."/>
        </authorList>
    </citation>
    <scope>NUCLEOTIDE SEQUENCE</scope>
    <source>
        <tissue evidence="2">Muscle</tissue>
    </source>
</reference>
<keyword evidence="3" id="KW-1185">Reference proteome</keyword>